<keyword evidence="2" id="KW-1185">Reference proteome</keyword>
<gene>
    <name evidence="1" type="ORF">LAUMK142_04393</name>
</gene>
<dbReference type="AlphaFoldDB" id="A0A498QWK6"/>
<accession>A0A498QWK6</accession>
<reference evidence="1 2" key="1">
    <citation type="submission" date="2018-09" db="EMBL/GenBank/DDBJ databases">
        <authorList>
            <person name="Tagini F."/>
        </authorList>
    </citation>
    <scope>NUCLEOTIDE SEQUENCE [LARGE SCALE GENOMIC DNA]</scope>
    <source>
        <strain evidence="1 2">MK142</strain>
    </source>
</reference>
<organism evidence="1 2">
    <name type="scientific">Mycobacterium pseudokansasii</name>
    <dbReference type="NCBI Taxonomy" id="2341080"/>
    <lineage>
        <taxon>Bacteria</taxon>
        <taxon>Bacillati</taxon>
        <taxon>Actinomycetota</taxon>
        <taxon>Actinomycetes</taxon>
        <taxon>Mycobacteriales</taxon>
        <taxon>Mycobacteriaceae</taxon>
        <taxon>Mycobacterium</taxon>
    </lineage>
</organism>
<dbReference type="EMBL" id="UPHU01000001">
    <property type="protein sequence ID" value="VBA53952.1"/>
    <property type="molecule type" value="Genomic_DNA"/>
</dbReference>
<protein>
    <submittedName>
        <fullName evidence="1">Uncharacterized protein</fullName>
    </submittedName>
</protein>
<evidence type="ECO:0000313" key="1">
    <source>
        <dbReference type="EMBL" id="VBA53952.1"/>
    </source>
</evidence>
<dbReference type="Proteomes" id="UP000268285">
    <property type="component" value="Unassembled WGS sequence"/>
</dbReference>
<proteinExistence type="predicted"/>
<sequence length="46" mass="5354">MHRNRGLVFASRIWYSVVFAARADHYDMRVCTQSGRSAYGHILLIK</sequence>
<evidence type="ECO:0000313" key="2">
    <source>
        <dbReference type="Proteomes" id="UP000268285"/>
    </source>
</evidence>
<name>A0A498QWK6_9MYCO</name>